<evidence type="ECO:0000313" key="1">
    <source>
        <dbReference type="EMBL" id="KAJ5330292.1"/>
    </source>
</evidence>
<gene>
    <name evidence="1" type="ORF">N7476_000075</name>
</gene>
<dbReference type="Proteomes" id="UP001147746">
    <property type="component" value="Unassembled WGS sequence"/>
</dbReference>
<keyword evidence="2" id="KW-1185">Reference proteome</keyword>
<name>A0A9W9QFY1_9EURO</name>
<dbReference type="SUPFAM" id="SSF53756">
    <property type="entry name" value="UDP-Glycosyltransferase/glycogen phosphorylase"/>
    <property type="match status" value="1"/>
</dbReference>
<comment type="caution">
    <text evidence="1">The sequence shown here is derived from an EMBL/GenBank/DDBJ whole genome shotgun (WGS) entry which is preliminary data.</text>
</comment>
<accession>A0A9W9QFY1</accession>
<sequence length="159" mass="17445">MEGQPGFQLPGTMTSEDTPMWLRMVNEIFFLSDLSSIIRASGKWSKKMRSDNGVLHPPHKPSNPDYLIFVNAFFGLEIPHDLPPTAGPVGPLLSPTCPPPDQECRAFLARHKSVLYIALGTHIILPHTGTAKVVNAANNLQEDGLIDDVIWAMGYGQDV</sequence>
<dbReference type="EMBL" id="JAPZBO010000001">
    <property type="protein sequence ID" value="KAJ5330292.1"/>
    <property type="molecule type" value="Genomic_DNA"/>
</dbReference>
<protein>
    <submittedName>
        <fullName evidence="1">CAZyme family GT1</fullName>
    </submittedName>
</protein>
<evidence type="ECO:0000313" key="2">
    <source>
        <dbReference type="Proteomes" id="UP001147746"/>
    </source>
</evidence>
<dbReference type="AlphaFoldDB" id="A0A9W9QFY1"/>
<reference evidence="1" key="2">
    <citation type="journal article" date="2023" name="IMA Fungus">
        <title>Comparative genomic study of the Penicillium genus elucidates a diverse pangenome and 15 lateral gene transfer events.</title>
        <authorList>
            <person name="Petersen C."/>
            <person name="Sorensen T."/>
            <person name="Nielsen M.R."/>
            <person name="Sondergaard T.E."/>
            <person name="Sorensen J.L."/>
            <person name="Fitzpatrick D.A."/>
            <person name="Frisvad J.C."/>
            <person name="Nielsen K.L."/>
        </authorList>
    </citation>
    <scope>NUCLEOTIDE SEQUENCE</scope>
    <source>
        <strain evidence="1">IBT 21472</strain>
    </source>
</reference>
<reference evidence="1" key="1">
    <citation type="submission" date="2022-12" db="EMBL/GenBank/DDBJ databases">
        <authorList>
            <person name="Petersen C."/>
        </authorList>
    </citation>
    <scope>NUCLEOTIDE SEQUENCE</scope>
    <source>
        <strain evidence="1">IBT 21472</strain>
    </source>
</reference>
<proteinExistence type="predicted"/>
<organism evidence="1 2">
    <name type="scientific">Penicillium atrosanguineum</name>
    <dbReference type="NCBI Taxonomy" id="1132637"/>
    <lineage>
        <taxon>Eukaryota</taxon>
        <taxon>Fungi</taxon>
        <taxon>Dikarya</taxon>
        <taxon>Ascomycota</taxon>
        <taxon>Pezizomycotina</taxon>
        <taxon>Eurotiomycetes</taxon>
        <taxon>Eurotiomycetidae</taxon>
        <taxon>Eurotiales</taxon>
        <taxon>Aspergillaceae</taxon>
        <taxon>Penicillium</taxon>
    </lineage>
</organism>